<dbReference type="Gene3D" id="3.40.50.300">
    <property type="entry name" value="P-loop containing nucleotide triphosphate hydrolases"/>
    <property type="match status" value="1"/>
</dbReference>
<sequence length="277" mass="31995">MLSRLYSRLRNSSSKFIESDLDYNRFRNGKHIFIFGVLGRCSTTALQRILNSSEEITVSGESKGIVAQLLYTLKSLSLFHDQFRDNYERFEKCFAKKKHTRIYPMALNTEECSDSVKHSIVALLKPLHGGLRFGFKDIEVGSEDTLESLLQLFPKSKFVFLFREPGSQFQSVQAQAYWDYSKSIVSFIEKYVSLSDLYIQFHKKNRTGIFLENTSLHDPKKVDLLLRKLSISSYDKTLIGDNLFSTKNKIVDVRRDSEIGNSEAFKAYLRLRELSSC</sequence>
<accession>A0A2Z4AEB1</accession>
<evidence type="ECO:0000313" key="2">
    <source>
        <dbReference type="Proteomes" id="UP000247465"/>
    </source>
</evidence>
<evidence type="ECO:0008006" key="3">
    <source>
        <dbReference type="Google" id="ProtNLM"/>
    </source>
</evidence>
<gene>
    <name evidence="1" type="ORF">DF168_01695</name>
</gene>
<reference evidence="1 2" key="1">
    <citation type="submission" date="2018-06" db="EMBL/GenBank/DDBJ databases">
        <title>Draft Genome Sequence of a Novel Marine Bacterium Related to the Verrucomicrobia.</title>
        <authorList>
            <person name="Vosseberg J."/>
            <person name="Martijn J."/>
            <person name="Ettema T.J.G."/>
        </authorList>
    </citation>
    <scope>NUCLEOTIDE SEQUENCE [LARGE SCALE GENOMIC DNA]</scope>
    <source>
        <strain evidence="1">TARA_B100001123</strain>
    </source>
</reference>
<proteinExistence type="predicted"/>
<dbReference type="KEGG" id="mtar:DF168_01695"/>
<organism evidence="1 2">
    <name type="scientific">Candidatus Moanibacter tarae</name>
    <dbReference type="NCBI Taxonomy" id="2200854"/>
    <lineage>
        <taxon>Bacteria</taxon>
        <taxon>Pseudomonadati</taxon>
        <taxon>Verrucomicrobiota</taxon>
        <taxon>Opitutia</taxon>
        <taxon>Puniceicoccales</taxon>
        <taxon>Puniceicoccales incertae sedis</taxon>
        <taxon>Candidatus Moanibacter</taxon>
    </lineage>
</organism>
<dbReference type="EMBL" id="CP029803">
    <property type="protein sequence ID" value="AWT60481.1"/>
    <property type="molecule type" value="Genomic_DNA"/>
</dbReference>
<dbReference type="AlphaFoldDB" id="A0A2Z4AEB1"/>
<dbReference type="Proteomes" id="UP000247465">
    <property type="component" value="Chromosome"/>
</dbReference>
<protein>
    <recommendedName>
        <fullName evidence="3">Sulfotransferase domain-containing protein</fullName>
    </recommendedName>
</protein>
<dbReference type="Pfam" id="PF13469">
    <property type="entry name" value="Sulfotransfer_3"/>
    <property type="match status" value="1"/>
</dbReference>
<name>A0A2Z4AEB1_9BACT</name>
<dbReference type="SUPFAM" id="SSF52540">
    <property type="entry name" value="P-loop containing nucleoside triphosphate hydrolases"/>
    <property type="match status" value="1"/>
</dbReference>
<dbReference type="InterPro" id="IPR027417">
    <property type="entry name" value="P-loop_NTPase"/>
</dbReference>
<evidence type="ECO:0000313" key="1">
    <source>
        <dbReference type="EMBL" id="AWT60481.1"/>
    </source>
</evidence>